<dbReference type="SUPFAM" id="SSF49452">
    <property type="entry name" value="Starch-binding domain-like"/>
    <property type="match status" value="1"/>
</dbReference>
<evidence type="ECO:0000313" key="2">
    <source>
        <dbReference type="EMBL" id="AMB57656.1"/>
    </source>
</evidence>
<sequence length="452" mass="46378">MKNIHTRLRDQRDSDAGISLVEVIVAMMVFAIISLGLAYSLGTMMTQVRDARAREVATNLAAQEIDVARATANLTTLLDVVRPVTTVNGVPFTVQRTTRWITDAAAGGACGIVGGASTTGELQYKRVAVTVTWPSSGGGTRSASSETLITPKARVSGATLGTIIVSVRKEAGAGQPGIGITVSPAVTPAPGVTDAEGCIYITKVAPGPYTVTVNAPGYVDPDQKVNPNRVITVGAGKSGGASFSIEKAQPLQLDYGTVAIPKDFDTSLVHASDPVYSSIAPTTALTRTVSLYPFREGYLALGGKYVAANEGTPGCLSPHPGMWPAGDRAGVYVAAKALVPVTPAPTVSTTVPMGVVTFAKNKTGTAIYAESQPAPAGSGDPGCAALTMKYKFDVADATAPSLSLALPFGSWKLYYGSSPDPAQVITTGLVASTVTGSVVTLDPRVPSTPPVP</sequence>
<dbReference type="Pfam" id="PF07963">
    <property type="entry name" value="N_methyl"/>
    <property type="match status" value="1"/>
</dbReference>
<keyword evidence="1" id="KW-0472">Membrane</keyword>
<proteinExistence type="predicted"/>
<gene>
    <name evidence="2" type="ORF">AWU67_00915</name>
</gene>
<reference evidence="2 3" key="1">
    <citation type="journal article" date="2016" name="J. Biotechnol.">
        <title>First complete genome sequence of a species in the genus Microterricola, an extremophilic cold active enzyme producing bacterial strain ERGS5:02 isolated from Sikkim Himalaya.</title>
        <authorList>
            <person name="Himanshu"/>
            <person name="Swarnkar M.K."/>
            <person name="Singh D."/>
            <person name="Kumar R."/>
        </authorList>
    </citation>
    <scope>NUCLEOTIDE SEQUENCE [LARGE SCALE GENOMIC DNA]</scope>
    <source>
        <strain evidence="2 3">ERGS5:02</strain>
    </source>
</reference>
<evidence type="ECO:0000256" key="1">
    <source>
        <dbReference type="SAM" id="Phobius"/>
    </source>
</evidence>
<protein>
    <recommendedName>
        <fullName evidence="4">Prepilin-type N-terminal cleavage/methylation domain-containing protein</fullName>
    </recommendedName>
</protein>
<evidence type="ECO:0008006" key="4">
    <source>
        <dbReference type="Google" id="ProtNLM"/>
    </source>
</evidence>
<dbReference type="Gene3D" id="2.60.40.1120">
    <property type="entry name" value="Carboxypeptidase-like, regulatory domain"/>
    <property type="match status" value="1"/>
</dbReference>
<keyword evidence="3" id="KW-1185">Reference proteome</keyword>
<dbReference type="OrthoDB" id="5244741at2"/>
<evidence type="ECO:0000313" key="3">
    <source>
        <dbReference type="Proteomes" id="UP000058305"/>
    </source>
</evidence>
<reference evidence="3" key="2">
    <citation type="submission" date="2016-01" db="EMBL/GenBank/DDBJ databases">
        <title>First complete genome sequence of a species in the genus Microterricola, an extremophilic cold active enzyme producing strain ERGS5:02 isolated from Sikkim Himalaya.</title>
        <authorList>
            <person name="Kumar R."/>
            <person name="Singh D."/>
            <person name="Swarnkar M.K."/>
        </authorList>
    </citation>
    <scope>NUCLEOTIDE SEQUENCE [LARGE SCALE GENOMIC DNA]</scope>
    <source>
        <strain evidence="3">ERGS5:02</strain>
    </source>
</reference>
<name>A0A0Y0ND53_9MICO</name>
<dbReference type="InterPro" id="IPR012902">
    <property type="entry name" value="N_methyl_site"/>
</dbReference>
<dbReference type="KEGG" id="mvd:AWU67_00915"/>
<feature type="transmembrane region" description="Helical" evidence="1">
    <location>
        <begin position="20"/>
        <end position="42"/>
    </location>
</feature>
<dbReference type="RefSeq" id="WP_067225616.1">
    <property type="nucleotide sequence ID" value="NZ_CP014145.1"/>
</dbReference>
<dbReference type="InterPro" id="IPR013784">
    <property type="entry name" value="Carb-bd-like_fold"/>
</dbReference>
<dbReference type="EMBL" id="CP014145">
    <property type="protein sequence ID" value="AMB57656.1"/>
    <property type="molecule type" value="Genomic_DNA"/>
</dbReference>
<dbReference type="Proteomes" id="UP000058305">
    <property type="component" value="Chromosome"/>
</dbReference>
<organism evidence="2 3">
    <name type="scientific">Microterricola viridarii</name>
    <dbReference type="NCBI Taxonomy" id="412690"/>
    <lineage>
        <taxon>Bacteria</taxon>
        <taxon>Bacillati</taxon>
        <taxon>Actinomycetota</taxon>
        <taxon>Actinomycetes</taxon>
        <taxon>Micrococcales</taxon>
        <taxon>Microbacteriaceae</taxon>
        <taxon>Microterricola</taxon>
    </lineage>
</organism>
<keyword evidence="1" id="KW-0812">Transmembrane</keyword>
<accession>A0A0Y0ND53</accession>
<dbReference type="PROSITE" id="PS00409">
    <property type="entry name" value="PROKAR_NTER_METHYL"/>
    <property type="match status" value="1"/>
</dbReference>
<dbReference type="AlphaFoldDB" id="A0A0Y0ND53"/>
<keyword evidence="1" id="KW-1133">Transmembrane helix</keyword>
<dbReference type="GO" id="GO:0030246">
    <property type="term" value="F:carbohydrate binding"/>
    <property type="evidence" value="ECO:0007669"/>
    <property type="project" value="InterPro"/>
</dbReference>